<keyword evidence="3" id="KW-1185">Reference proteome</keyword>
<dbReference type="HOGENOM" id="CLU_115503_0_0_1"/>
<protein>
    <submittedName>
        <fullName evidence="2">Uncharacterized protein</fullName>
    </submittedName>
</protein>
<feature type="transmembrane region" description="Helical" evidence="1">
    <location>
        <begin position="34"/>
        <end position="56"/>
    </location>
</feature>
<evidence type="ECO:0000256" key="1">
    <source>
        <dbReference type="SAM" id="Phobius"/>
    </source>
</evidence>
<feature type="transmembrane region" description="Helical" evidence="1">
    <location>
        <begin position="133"/>
        <end position="156"/>
    </location>
</feature>
<proteinExistence type="predicted"/>
<reference evidence="2 3" key="1">
    <citation type="submission" date="2014-04" db="EMBL/GenBank/DDBJ databases">
        <title>Evolutionary Origins and Diversification of the Mycorrhizal Mutualists.</title>
        <authorList>
            <consortium name="DOE Joint Genome Institute"/>
            <consortium name="Mycorrhizal Genomics Consortium"/>
            <person name="Kohler A."/>
            <person name="Kuo A."/>
            <person name="Nagy L.G."/>
            <person name="Floudas D."/>
            <person name="Copeland A."/>
            <person name="Barry K.W."/>
            <person name="Cichocki N."/>
            <person name="Veneault-Fourrey C."/>
            <person name="LaButti K."/>
            <person name="Lindquist E.A."/>
            <person name="Lipzen A."/>
            <person name="Lundell T."/>
            <person name="Morin E."/>
            <person name="Murat C."/>
            <person name="Riley R."/>
            <person name="Ohm R."/>
            <person name="Sun H."/>
            <person name="Tunlid A."/>
            <person name="Henrissat B."/>
            <person name="Grigoriev I.V."/>
            <person name="Hibbett D.S."/>
            <person name="Martin F."/>
        </authorList>
    </citation>
    <scope>NUCLEOTIDE SEQUENCE [LARGE SCALE GENOMIC DNA]</scope>
    <source>
        <strain evidence="2 3">FD-317 M1</strain>
    </source>
</reference>
<gene>
    <name evidence="2" type="ORF">GYMLUDRAFT_768583</name>
</gene>
<organism evidence="2 3">
    <name type="scientific">Collybiopsis luxurians FD-317 M1</name>
    <dbReference type="NCBI Taxonomy" id="944289"/>
    <lineage>
        <taxon>Eukaryota</taxon>
        <taxon>Fungi</taxon>
        <taxon>Dikarya</taxon>
        <taxon>Basidiomycota</taxon>
        <taxon>Agaricomycotina</taxon>
        <taxon>Agaricomycetes</taxon>
        <taxon>Agaricomycetidae</taxon>
        <taxon>Agaricales</taxon>
        <taxon>Marasmiineae</taxon>
        <taxon>Omphalotaceae</taxon>
        <taxon>Collybiopsis</taxon>
        <taxon>Collybiopsis luxurians</taxon>
    </lineage>
</organism>
<dbReference type="AlphaFoldDB" id="A0A0D0B2A5"/>
<dbReference type="EMBL" id="KN834792">
    <property type="protein sequence ID" value="KIK57300.1"/>
    <property type="molecule type" value="Genomic_DNA"/>
</dbReference>
<name>A0A0D0B2A5_9AGAR</name>
<feature type="transmembrane region" description="Helical" evidence="1">
    <location>
        <begin position="97"/>
        <end position="121"/>
    </location>
</feature>
<keyword evidence="1" id="KW-1133">Transmembrane helix</keyword>
<keyword evidence="1" id="KW-0812">Transmembrane</keyword>
<sequence>MISRKYHYIFLLAFQQLIFLLLHKARHYIGEYQALGDLIIDSILILWLPLSVWISLLQLCRCIGAPISSSSMTSLPPSEQASESISQHTAAETVNDFLVLVAFGHTWLTFYQLFYVIIDNYIVTSASNANPSVILITSMTLLLIIGFGKCLLIFGIPQDFQYWGYFLQLHRIASFIFLVWDLILWIIELFQRHVEIYRRR</sequence>
<accession>A0A0D0B2A5</accession>
<keyword evidence="1" id="KW-0472">Membrane</keyword>
<feature type="transmembrane region" description="Helical" evidence="1">
    <location>
        <begin position="168"/>
        <end position="190"/>
    </location>
</feature>
<dbReference type="Proteomes" id="UP000053593">
    <property type="component" value="Unassembled WGS sequence"/>
</dbReference>
<evidence type="ECO:0000313" key="3">
    <source>
        <dbReference type="Proteomes" id="UP000053593"/>
    </source>
</evidence>
<evidence type="ECO:0000313" key="2">
    <source>
        <dbReference type="EMBL" id="KIK57300.1"/>
    </source>
</evidence>
<feature type="transmembrane region" description="Helical" evidence="1">
    <location>
        <begin position="6"/>
        <end position="22"/>
    </location>
</feature>